<evidence type="ECO:0000256" key="1">
    <source>
        <dbReference type="SAM" id="SignalP"/>
    </source>
</evidence>
<name>A0A840G0V9_RHOTE</name>
<dbReference type="Proteomes" id="UP000587070">
    <property type="component" value="Unassembled WGS sequence"/>
</dbReference>
<comment type="caution">
    <text evidence="2">The sequence shown here is derived from an EMBL/GenBank/DDBJ whole genome shotgun (WGS) entry which is preliminary data.</text>
</comment>
<evidence type="ECO:0000313" key="3">
    <source>
        <dbReference type="Proteomes" id="UP000587070"/>
    </source>
</evidence>
<protein>
    <submittedName>
        <fullName evidence="2">Uncharacterized protein</fullName>
    </submittedName>
</protein>
<evidence type="ECO:0000313" key="2">
    <source>
        <dbReference type="EMBL" id="MBB4246103.1"/>
    </source>
</evidence>
<organism evidence="2 3">
    <name type="scientific">Rhodocyclus tenuis</name>
    <name type="common">Rhodospirillum tenue</name>
    <dbReference type="NCBI Taxonomy" id="1066"/>
    <lineage>
        <taxon>Bacteria</taxon>
        <taxon>Pseudomonadati</taxon>
        <taxon>Pseudomonadota</taxon>
        <taxon>Betaproteobacteria</taxon>
        <taxon>Rhodocyclales</taxon>
        <taxon>Rhodocyclaceae</taxon>
        <taxon>Rhodocyclus</taxon>
    </lineage>
</organism>
<keyword evidence="3" id="KW-1185">Reference proteome</keyword>
<accession>A0A840G0V9</accession>
<sequence length="173" mass="18843">MAARRGRLLALAALLLAACATPPVPPPAEPLPPEEVQAEEAMRSQPLRHLLGRNLKPMPVQALNVRTRCSFRDEIGTRGKLDLHVSDAVVKRFAAEVNMPGKGSCRFDLKSFAQTEKLPTVLLTAAESGCKVRIWQQEKGVTVAFNGCAAQCTGDSFSYLWPILVDARSGRCF</sequence>
<dbReference type="PROSITE" id="PS51257">
    <property type="entry name" value="PROKAR_LIPOPROTEIN"/>
    <property type="match status" value="1"/>
</dbReference>
<dbReference type="AlphaFoldDB" id="A0A840G0V9"/>
<feature type="chain" id="PRO_5033000024" evidence="1">
    <location>
        <begin position="21"/>
        <end position="173"/>
    </location>
</feature>
<dbReference type="RefSeq" id="WP_228273604.1">
    <property type="nucleotide sequence ID" value="NZ_JACIGE010000001.1"/>
</dbReference>
<reference evidence="2 3" key="1">
    <citation type="submission" date="2020-08" db="EMBL/GenBank/DDBJ databases">
        <title>Genome sequencing of Purple Non-Sulfur Bacteria from various extreme environments.</title>
        <authorList>
            <person name="Mayer M."/>
        </authorList>
    </citation>
    <scope>NUCLEOTIDE SEQUENCE [LARGE SCALE GENOMIC DNA]</scope>
    <source>
        <strain evidence="2 3">2761</strain>
    </source>
</reference>
<gene>
    <name evidence="2" type="ORF">GGD90_000452</name>
</gene>
<keyword evidence="1" id="KW-0732">Signal</keyword>
<dbReference type="EMBL" id="JACIGE010000001">
    <property type="protein sequence ID" value="MBB4246103.1"/>
    <property type="molecule type" value="Genomic_DNA"/>
</dbReference>
<feature type="signal peptide" evidence="1">
    <location>
        <begin position="1"/>
        <end position="20"/>
    </location>
</feature>
<proteinExistence type="predicted"/>